<dbReference type="RefSeq" id="WP_145776338.1">
    <property type="nucleotide sequence ID" value="NZ_BAAATQ010000120.1"/>
</dbReference>
<comment type="caution">
    <text evidence="1">The sequence shown here is derived from an EMBL/GenBank/DDBJ whole genome shotgun (WGS) entry which is preliminary data.</text>
</comment>
<organism evidence="1 2">
    <name type="scientific">Micromonospora olivasterospora</name>
    <dbReference type="NCBI Taxonomy" id="1880"/>
    <lineage>
        <taxon>Bacteria</taxon>
        <taxon>Bacillati</taxon>
        <taxon>Actinomycetota</taxon>
        <taxon>Actinomycetes</taxon>
        <taxon>Micromonosporales</taxon>
        <taxon>Micromonosporaceae</taxon>
        <taxon>Micromonospora</taxon>
    </lineage>
</organism>
<sequence length="126" mass="13497">MSGVELLVAALMGGLTAGVGDATSGLVRDGFVRLRDLVRPRLTARGEEALRALEAEESDQGVWQVRLTEELIRSGADRDARILAAARELLAQVEAAGGRTEVGHVDLREARGVQLGSHNTQHNTFN</sequence>
<keyword evidence="2" id="KW-1185">Reference proteome</keyword>
<reference evidence="1 2" key="1">
    <citation type="submission" date="2019-07" db="EMBL/GenBank/DDBJ databases">
        <title>R&amp;d 2014.</title>
        <authorList>
            <person name="Klenk H.-P."/>
        </authorList>
    </citation>
    <scope>NUCLEOTIDE SEQUENCE [LARGE SCALE GENOMIC DNA]</scope>
    <source>
        <strain evidence="1 2">DSM 43868</strain>
    </source>
</reference>
<accession>A0A562IFW5</accession>
<name>A0A562IFW5_MICOL</name>
<dbReference type="AlphaFoldDB" id="A0A562IFW5"/>
<evidence type="ECO:0008006" key="3">
    <source>
        <dbReference type="Google" id="ProtNLM"/>
    </source>
</evidence>
<dbReference type="OrthoDB" id="3298878at2"/>
<dbReference type="Proteomes" id="UP000319825">
    <property type="component" value="Unassembled WGS sequence"/>
</dbReference>
<gene>
    <name evidence="1" type="ORF">JD77_04928</name>
</gene>
<protein>
    <recommendedName>
        <fullName evidence="3">RHIM domain-containing protein</fullName>
    </recommendedName>
</protein>
<proteinExistence type="predicted"/>
<evidence type="ECO:0000313" key="2">
    <source>
        <dbReference type="Proteomes" id="UP000319825"/>
    </source>
</evidence>
<dbReference type="EMBL" id="VLKE01000001">
    <property type="protein sequence ID" value="TWH69911.1"/>
    <property type="molecule type" value="Genomic_DNA"/>
</dbReference>
<evidence type="ECO:0000313" key="1">
    <source>
        <dbReference type="EMBL" id="TWH69911.1"/>
    </source>
</evidence>